<evidence type="ECO:0000256" key="4">
    <source>
        <dbReference type="ARBA" id="ARBA00022840"/>
    </source>
</evidence>
<keyword evidence="3" id="KW-0418">Kinase</keyword>
<feature type="compositionally biased region" description="Low complexity" evidence="6">
    <location>
        <begin position="798"/>
        <end position="814"/>
    </location>
</feature>
<dbReference type="PANTHER" id="PTHR24348:SF22">
    <property type="entry name" value="NON-SPECIFIC SERINE_THREONINE PROTEIN KINASE"/>
    <property type="match status" value="1"/>
</dbReference>
<dbReference type="Proteomes" id="UP000887562">
    <property type="component" value="Unplaced"/>
</dbReference>
<feature type="compositionally biased region" description="Basic and acidic residues" evidence="6">
    <location>
        <begin position="622"/>
        <end position="640"/>
    </location>
</feature>
<keyword evidence="1" id="KW-0808">Transferase</keyword>
<dbReference type="Pfam" id="PF00069">
    <property type="entry name" value="Pkinase"/>
    <property type="match status" value="1"/>
</dbReference>
<dbReference type="GO" id="GO:0034727">
    <property type="term" value="P:piecemeal microautophagy of the nucleus"/>
    <property type="evidence" value="ECO:0007669"/>
    <property type="project" value="TreeGrafter"/>
</dbReference>
<feature type="region of interest" description="Disordered" evidence="6">
    <location>
        <begin position="600"/>
        <end position="645"/>
    </location>
</feature>
<dbReference type="Gene3D" id="3.30.200.20">
    <property type="entry name" value="Phosphorylase Kinase, domain 1"/>
    <property type="match status" value="1"/>
</dbReference>
<reference evidence="9" key="1">
    <citation type="submission" date="2022-11" db="UniProtKB">
        <authorList>
            <consortium name="WormBaseParasite"/>
        </authorList>
    </citation>
    <scope>IDENTIFICATION</scope>
</reference>
<feature type="compositionally biased region" description="Pro residues" evidence="6">
    <location>
        <begin position="395"/>
        <end position="406"/>
    </location>
</feature>
<dbReference type="SUPFAM" id="SSF56112">
    <property type="entry name" value="Protein kinase-like (PK-like)"/>
    <property type="match status" value="1"/>
</dbReference>
<dbReference type="InterPro" id="IPR045269">
    <property type="entry name" value="Atg1-like"/>
</dbReference>
<feature type="compositionally biased region" description="Polar residues" evidence="6">
    <location>
        <begin position="314"/>
        <end position="324"/>
    </location>
</feature>
<dbReference type="WBParaSite" id="maker-E.canG7_contigs_3893-snap-gene-0.39-mRNA-1">
    <property type="protein sequence ID" value="maker-E.canG7_contigs_3893-snap-gene-0.39-mRNA-1"/>
    <property type="gene ID" value="EcG7_01208"/>
</dbReference>
<dbReference type="GO" id="GO:0061709">
    <property type="term" value="P:reticulophagy"/>
    <property type="evidence" value="ECO:0007669"/>
    <property type="project" value="TreeGrafter"/>
</dbReference>
<dbReference type="GO" id="GO:0010506">
    <property type="term" value="P:regulation of autophagy"/>
    <property type="evidence" value="ECO:0007669"/>
    <property type="project" value="InterPro"/>
</dbReference>
<dbReference type="PROSITE" id="PS50011">
    <property type="entry name" value="PROTEIN_KINASE_DOM"/>
    <property type="match status" value="1"/>
</dbReference>
<feature type="binding site" evidence="5">
    <location>
        <position position="43"/>
    </location>
    <ligand>
        <name>ATP</name>
        <dbReference type="ChEBI" id="CHEBI:30616"/>
    </ligand>
</feature>
<keyword evidence="2 5" id="KW-0547">Nucleotide-binding</keyword>
<feature type="region of interest" description="Disordered" evidence="6">
    <location>
        <begin position="524"/>
        <end position="574"/>
    </location>
</feature>
<dbReference type="GO" id="GO:0005776">
    <property type="term" value="C:autophagosome"/>
    <property type="evidence" value="ECO:0007669"/>
    <property type="project" value="TreeGrafter"/>
</dbReference>
<keyword evidence="8" id="KW-1185">Reference proteome</keyword>
<dbReference type="InterPro" id="IPR011009">
    <property type="entry name" value="Kinase-like_dom_sf"/>
</dbReference>
<evidence type="ECO:0000256" key="2">
    <source>
        <dbReference type="ARBA" id="ARBA00022741"/>
    </source>
</evidence>
<feature type="region of interest" description="Disordered" evidence="6">
    <location>
        <begin position="797"/>
        <end position="816"/>
    </location>
</feature>
<dbReference type="SMART" id="SM00220">
    <property type="entry name" value="S_TKc"/>
    <property type="match status" value="1"/>
</dbReference>
<dbReference type="GO" id="GO:0005829">
    <property type="term" value="C:cytosol"/>
    <property type="evidence" value="ECO:0007669"/>
    <property type="project" value="TreeGrafter"/>
</dbReference>
<dbReference type="GO" id="GO:0042594">
    <property type="term" value="P:response to starvation"/>
    <property type="evidence" value="ECO:0007669"/>
    <property type="project" value="TreeGrafter"/>
</dbReference>
<evidence type="ECO:0000256" key="3">
    <source>
        <dbReference type="ARBA" id="ARBA00022777"/>
    </source>
</evidence>
<dbReference type="GO" id="GO:0034045">
    <property type="term" value="C:phagophore assembly site membrane"/>
    <property type="evidence" value="ECO:0007669"/>
    <property type="project" value="TreeGrafter"/>
</dbReference>
<protein>
    <submittedName>
        <fullName evidence="9">Protein kinase domain-containing protein</fullName>
    </submittedName>
</protein>
<dbReference type="FunFam" id="1.10.510.10:FF:000493">
    <property type="entry name" value="serine/threonine-protein kinase unc-51 isoform X2"/>
    <property type="match status" value="1"/>
</dbReference>
<evidence type="ECO:0000256" key="5">
    <source>
        <dbReference type="PROSITE-ProRule" id="PRU10141"/>
    </source>
</evidence>
<feature type="compositionally biased region" description="Basic and acidic residues" evidence="6">
    <location>
        <begin position="410"/>
        <end position="420"/>
    </location>
</feature>
<evidence type="ECO:0000313" key="9">
    <source>
        <dbReference type="WBParaSite" id="maker-E.canG7_contigs_3893-snap-gene-0.39-mRNA-1"/>
    </source>
</evidence>
<name>A0A915EYQ5_9CEST</name>
<proteinExistence type="predicted"/>
<evidence type="ECO:0000256" key="6">
    <source>
        <dbReference type="SAM" id="MobiDB-lite"/>
    </source>
</evidence>
<feature type="compositionally biased region" description="Polar residues" evidence="6">
    <location>
        <begin position="600"/>
        <end position="621"/>
    </location>
</feature>
<sequence>MSSNYIRLGIYEYNPADILGSGAFAIVYKGRFRDNKNHKVAIKQMIKGQNVPKSKTLLSKEISVLKDLNHEHIVRLYDHSISNADVYLVMEFCNGGDLSEYLHSKKTLPEETIRHFLIQIGSAMDAMNRRAIMHRDLKPGNILLSYYGDFPSVNEVPGPLITFKLADFGFARFLQDGIMAETMCGSPMYMAPEVLMCQKYDARADIWSMGIIVYQCYVGKAPFYANSPEALKNIYLKTVDLRPKIPRETSPNLRDLLLRMLIRKPADRIDFPSFLAHPFLTAKHISPSDLVPHKPATVPPLPSSVRRLRGIQSAASRTPLTATTRPHFAVPTPNTRETDLPLPGRGRGRGRGRSVIADLMPTPAIRSPLGRGSRLMQPTTVPRCDPTGGGGSVSPPLPPHRPPLPPNEEVGARAKEKDSSDTSLTPTEDGDEFIEDGLGGSSFLGEVRRRVPLSTEGFGALDPCLAEVLQRPRPLDTTPAAGGGHFQPYSAAAMDRSLEGYVIVESDGSEIEHDRGVHPLLRPASQLSRRSENLPPHYRASPIPSSDNKSHIPRKFTPVSNGRLQTGKIPGTEAYCGQDSRLPAMETLANVHPAIVKLPSSSQTDISSAGTRSPLNHVSSEATDRTQHAKKTSDAPEKQVMKRSRTTSGLYMVEEAARLLAGELSSTRFHVSTARLRHALLSALQTHVVTARNHRKYRFVTEYVPSFPVQASSTIRAIFTTFAYLQLQAARDQSGLPGSNEIIDEQLMKPEHRQEMQTVTMVLDLCELLAELAERRASALTDCTTVTTASKQVECNFENSELSPSSDSNESHPSTKLKLVPEAQRQLVLYRRILYYLEYVFAQVRKAFAENRLQPTPTAKRRLTDCNALYHRCYIRLCQLSRLSRREDLLEPVGRHLSCITANRLIFNYALDQCFAAEMDDYIGELGLALQRYRAAITLIHGLCQHATSEYDKSLLAECLRMIQDRHATLWAYVAGGGCRAREEVAERRGPCCGVRCSSCCHLSMTTLSPPFKSKHCNRRDHLLTTYANAQTPFFSPLSFHSCGCVYIRGCNWSGFCGVHPIMGARMCMML</sequence>
<dbReference type="PROSITE" id="PS00108">
    <property type="entry name" value="PROTEIN_KINASE_ST"/>
    <property type="match status" value="1"/>
</dbReference>
<dbReference type="GO" id="GO:0000045">
    <property type="term" value="P:autophagosome assembly"/>
    <property type="evidence" value="ECO:0007669"/>
    <property type="project" value="TreeGrafter"/>
</dbReference>
<dbReference type="InterPro" id="IPR000719">
    <property type="entry name" value="Prot_kinase_dom"/>
</dbReference>
<dbReference type="InterPro" id="IPR017441">
    <property type="entry name" value="Protein_kinase_ATP_BS"/>
</dbReference>
<dbReference type="GO" id="GO:0004674">
    <property type="term" value="F:protein serine/threonine kinase activity"/>
    <property type="evidence" value="ECO:0007669"/>
    <property type="project" value="InterPro"/>
</dbReference>
<dbReference type="AlphaFoldDB" id="A0A915EYQ5"/>
<evidence type="ECO:0000313" key="8">
    <source>
        <dbReference type="Proteomes" id="UP000887562"/>
    </source>
</evidence>
<accession>A0A915EYQ5</accession>
<organism evidence="8 9">
    <name type="scientific">Echinococcus canadensis</name>
    <dbReference type="NCBI Taxonomy" id="519352"/>
    <lineage>
        <taxon>Eukaryota</taxon>
        <taxon>Metazoa</taxon>
        <taxon>Spiralia</taxon>
        <taxon>Lophotrochozoa</taxon>
        <taxon>Platyhelminthes</taxon>
        <taxon>Cestoda</taxon>
        <taxon>Eucestoda</taxon>
        <taxon>Cyclophyllidea</taxon>
        <taxon>Taeniidae</taxon>
        <taxon>Echinococcus</taxon>
        <taxon>Echinococcus canadensis group</taxon>
    </lineage>
</organism>
<dbReference type="GO" id="GO:0000422">
    <property type="term" value="P:autophagy of mitochondrion"/>
    <property type="evidence" value="ECO:0007669"/>
    <property type="project" value="TreeGrafter"/>
</dbReference>
<dbReference type="PANTHER" id="PTHR24348">
    <property type="entry name" value="SERINE/THREONINE-PROTEIN KINASE UNC-51-RELATED"/>
    <property type="match status" value="1"/>
</dbReference>
<dbReference type="InterPro" id="IPR008271">
    <property type="entry name" value="Ser/Thr_kinase_AS"/>
</dbReference>
<dbReference type="Gene3D" id="1.10.510.10">
    <property type="entry name" value="Transferase(Phosphotransferase) domain 1"/>
    <property type="match status" value="1"/>
</dbReference>
<feature type="region of interest" description="Disordered" evidence="6">
    <location>
        <begin position="314"/>
        <end position="438"/>
    </location>
</feature>
<dbReference type="GO" id="GO:0005524">
    <property type="term" value="F:ATP binding"/>
    <property type="evidence" value="ECO:0007669"/>
    <property type="project" value="UniProtKB-UniRule"/>
</dbReference>
<dbReference type="PROSITE" id="PS00107">
    <property type="entry name" value="PROTEIN_KINASE_ATP"/>
    <property type="match status" value="1"/>
</dbReference>
<keyword evidence="4 5" id="KW-0067">ATP-binding</keyword>
<evidence type="ECO:0000256" key="1">
    <source>
        <dbReference type="ARBA" id="ARBA00022679"/>
    </source>
</evidence>
<evidence type="ECO:0000259" key="7">
    <source>
        <dbReference type="PROSITE" id="PS50011"/>
    </source>
</evidence>
<feature type="domain" description="Protein kinase" evidence="7">
    <location>
        <begin position="13"/>
        <end position="280"/>
    </location>
</feature>